<keyword evidence="5" id="KW-1185">Reference proteome</keyword>
<feature type="compositionally biased region" description="Polar residues" evidence="2">
    <location>
        <begin position="50"/>
        <end position="64"/>
    </location>
</feature>
<proteinExistence type="predicted"/>
<dbReference type="InterPro" id="IPR002625">
    <property type="entry name" value="Smr_dom"/>
</dbReference>
<organism evidence="4 5">
    <name type="scientific">Kushneria aurantia</name>
    <dbReference type="NCBI Taxonomy" id="504092"/>
    <lineage>
        <taxon>Bacteria</taxon>
        <taxon>Pseudomonadati</taxon>
        <taxon>Pseudomonadota</taxon>
        <taxon>Gammaproteobacteria</taxon>
        <taxon>Oceanospirillales</taxon>
        <taxon>Halomonadaceae</taxon>
        <taxon>Kushneria</taxon>
    </lineage>
</organism>
<dbReference type="PANTHER" id="PTHR35562">
    <property type="entry name" value="DNA ENDONUCLEASE SMRA-RELATED"/>
    <property type="match status" value="1"/>
</dbReference>
<dbReference type="Gene3D" id="3.30.1370.110">
    <property type="match status" value="1"/>
</dbReference>
<dbReference type="InterPro" id="IPR036063">
    <property type="entry name" value="Smr_dom_sf"/>
</dbReference>
<keyword evidence="1" id="KW-0175">Coiled coil</keyword>
<sequence>MSRRHRIDDSEQAIFREAMRGSDVRPVHHDRADTGSPPPRADYRSRREAATSSAGDITAPSSRTSDGRVEPVRPSEALLFALDDLPARTLSRLKRGQIDWQAGLDLHGRDLERARHELEDFLREARDNRARCVLVVHGKAWSGATRYPVIKSHVNAWLRELPEVLAFCSATNRDGGTGAVYVLLRRTRDAAE</sequence>
<evidence type="ECO:0000259" key="3">
    <source>
        <dbReference type="PROSITE" id="PS50828"/>
    </source>
</evidence>
<evidence type="ECO:0000313" key="4">
    <source>
        <dbReference type="EMBL" id="MFC0269205.1"/>
    </source>
</evidence>
<evidence type="ECO:0000256" key="1">
    <source>
        <dbReference type="SAM" id="Coils"/>
    </source>
</evidence>
<feature type="domain" description="Smr" evidence="3">
    <location>
        <begin position="104"/>
        <end position="185"/>
    </location>
</feature>
<dbReference type="PROSITE" id="PS50828">
    <property type="entry name" value="SMR"/>
    <property type="match status" value="1"/>
</dbReference>
<dbReference type="RefSeq" id="WP_019951549.1">
    <property type="nucleotide sequence ID" value="NZ_JBHLVX010000055.1"/>
</dbReference>
<evidence type="ECO:0000313" key="5">
    <source>
        <dbReference type="Proteomes" id="UP001589814"/>
    </source>
</evidence>
<dbReference type="SMART" id="SM00463">
    <property type="entry name" value="SMR"/>
    <property type="match status" value="1"/>
</dbReference>
<name>A0ABV6G6B7_9GAMM</name>
<accession>A0ABV6G6B7</accession>
<protein>
    <submittedName>
        <fullName evidence="4">Smr/MutS family protein</fullName>
    </submittedName>
</protein>
<feature type="compositionally biased region" description="Basic and acidic residues" evidence="2">
    <location>
        <begin position="17"/>
        <end position="33"/>
    </location>
</feature>
<dbReference type="PANTHER" id="PTHR35562:SF2">
    <property type="entry name" value="DNA ENDONUCLEASE SMRA-RELATED"/>
    <property type="match status" value="1"/>
</dbReference>
<feature type="coiled-coil region" evidence="1">
    <location>
        <begin position="104"/>
        <end position="131"/>
    </location>
</feature>
<feature type="region of interest" description="Disordered" evidence="2">
    <location>
        <begin position="17"/>
        <end position="70"/>
    </location>
</feature>
<dbReference type="Pfam" id="PF01713">
    <property type="entry name" value="Smr"/>
    <property type="match status" value="1"/>
</dbReference>
<gene>
    <name evidence="4" type="ORF">ACFFHW_14635</name>
</gene>
<dbReference type="Proteomes" id="UP001589814">
    <property type="component" value="Unassembled WGS sequence"/>
</dbReference>
<dbReference type="EMBL" id="JBHLVX010000055">
    <property type="protein sequence ID" value="MFC0269205.1"/>
    <property type="molecule type" value="Genomic_DNA"/>
</dbReference>
<dbReference type="SUPFAM" id="SSF160443">
    <property type="entry name" value="SMR domain-like"/>
    <property type="match status" value="1"/>
</dbReference>
<evidence type="ECO:0000256" key="2">
    <source>
        <dbReference type="SAM" id="MobiDB-lite"/>
    </source>
</evidence>
<reference evidence="4 5" key="1">
    <citation type="submission" date="2024-09" db="EMBL/GenBank/DDBJ databases">
        <authorList>
            <person name="Sun Q."/>
            <person name="Mori K."/>
        </authorList>
    </citation>
    <scope>NUCLEOTIDE SEQUENCE [LARGE SCALE GENOMIC DNA]</scope>
    <source>
        <strain evidence="4 5">CCM 7415</strain>
    </source>
</reference>
<comment type="caution">
    <text evidence="4">The sequence shown here is derived from an EMBL/GenBank/DDBJ whole genome shotgun (WGS) entry which is preliminary data.</text>
</comment>